<dbReference type="GO" id="GO:0042054">
    <property type="term" value="F:histone methyltransferase activity"/>
    <property type="evidence" value="ECO:0007669"/>
    <property type="project" value="TreeGrafter"/>
</dbReference>
<keyword evidence="10" id="KW-0863">Zinc-finger</keyword>
<dbReference type="InterPro" id="IPR029063">
    <property type="entry name" value="SAM-dependent_MTases_sf"/>
</dbReference>
<dbReference type="Pfam" id="PF21137">
    <property type="entry name" value="ANM3_C2H2_Zf"/>
    <property type="match status" value="1"/>
</dbReference>
<dbReference type="InterPro" id="IPR025799">
    <property type="entry name" value="Arg_MeTrfase"/>
</dbReference>
<evidence type="ECO:0000256" key="4">
    <source>
        <dbReference type="ARBA" id="ARBA00022490"/>
    </source>
</evidence>
<keyword evidence="21" id="KW-1185">Reference proteome</keyword>
<comment type="catalytic activity">
    <reaction evidence="13">
        <text>L-arginyl-[protein] + 2 S-adenosyl-L-methionine = N(omega),N(omega)-dimethyl-L-arginyl-[protein] + 2 S-adenosyl-L-homocysteine + 2 H(+)</text>
        <dbReference type="Rhea" id="RHEA:48096"/>
        <dbReference type="Rhea" id="RHEA-COMP:10532"/>
        <dbReference type="Rhea" id="RHEA-COMP:11991"/>
        <dbReference type="ChEBI" id="CHEBI:15378"/>
        <dbReference type="ChEBI" id="CHEBI:29965"/>
        <dbReference type="ChEBI" id="CHEBI:57856"/>
        <dbReference type="ChEBI" id="CHEBI:59789"/>
        <dbReference type="ChEBI" id="CHEBI:61897"/>
        <dbReference type="EC" id="2.1.1.319"/>
    </reaction>
    <physiologicalReaction direction="left-to-right" evidence="13">
        <dbReference type="Rhea" id="RHEA:48097"/>
    </physiologicalReaction>
</comment>
<evidence type="ECO:0000256" key="6">
    <source>
        <dbReference type="ARBA" id="ARBA00022603"/>
    </source>
</evidence>
<dbReference type="InterPro" id="IPR041698">
    <property type="entry name" value="Methyltransf_25"/>
</dbReference>
<evidence type="ECO:0000256" key="15">
    <source>
        <dbReference type="PROSITE-ProRule" id="PRU01015"/>
    </source>
</evidence>
<keyword evidence="4" id="KW-0963">Cytoplasm</keyword>
<dbReference type="GO" id="GO:0005840">
    <property type="term" value="C:ribosome"/>
    <property type="evidence" value="ECO:0007669"/>
    <property type="project" value="UniProtKB-KW"/>
</dbReference>
<comment type="subcellular location">
    <subcellularLocation>
        <location evidence="2">Cytoplasm</location>
        <location evidence="2">Cytosol</location>
    </subcellularLocation>
    <subcellularLocation>
        <location evidence="1">Nucleus</location>
    </subcellularLocation>
</comment>
<protein>
    <recommendedName>
        <fullName evidence="3">type I protein arginine methyltransferase</fullName>
        <ecNumber evidence="3">2.1.1.319</ecNumber>
    </recommendedName>
</protein>
<feature type="region of interest" description="Disordered" evidence="16">
    <location>
        <begin position="177"/>
        <end position="199"/>
    </location>
</feature>
<evidence type="ECO:0000256" key="14">
    <source>
        <dbReference type="ARBA" id="ARBA00049303"/>
    </source>
</evidence>
<dbReference type="CDD" id="cd02440">
    <property type="entry name" value="AdoMet_MTases"/>
    <property type="match status" value="1"/>
</dbReference>
<evidence type="ECO:0000313" key="20">
    <source>
        <dbReference type="EMBL" id="POR33296.1"/>
    </source>
</evidence>
<dbReference type="EC" id="2.1.1.319" evidence="3"/>
<feature type="domain" description="Protein arginine N-methyltransferase 3-like C2H2 zinc finger" evidence="18">
    <location>
        <begin position="67"/>
        <end position="110"/>
    </location>
</feature>
<feature type="region of interest" description="Disordered" evidence="16">
    <location>
        <begin position="1"/>
        <end position="26"/>
    </location>
</feature>
<dbReference type="Gene3D" id="3.40.50.150">
    <property type="entry name" value="Vaccinia Virus protein VP39"/>
    <property type="match status" value="1"/>
</dbReference>
<feature type="domain" description="Protein arginine N-methyltransferase" evidence="19">
    <location>
        <begin position="347"/>
        <end position="533"/>
    </location>
</feature>
<evidence type="ECO:0000256" key="11">
    <source>
        <dbReference type="ARBA" id="ARBA00022833"/>
    </source>
</evidence>
<evidence type="ECO:0000259" key="19">
    <source>
        <dbReference type="Pfam" id="PF22528"/>
    </source>
</evidence>
<evidence type="ECO:0000256" key="8">
    <source>
        <dbReference type="ARBA" id="ARBA00022691"/>
    </source>
</evidence>
<dbReference type="Pfam" id="PF13649">
    <property type="entry name" value="Methyltransf_25"/>
    <property type="match status" value="1"/>
</dbReference>
<keyword evidence="20" id="KW-0689">Ribosomal protein</keyword>
<dbReference type="Pfam" id="PF22528">
    <property type="entry name" value="PRMT_C"/>
    <property type="match status" value="1"/>
</dbReference>
<dbReference type="GO" id="GO:0032259">
    <property type="term" value="P:methylation"/>
    <property type="evidence" value="ECO:0007669"/>
    <property type="project" value="UniProtKB-KW"/>
</dbReference>
<keyword evidence="12" id="KW-0539">Nucleus</keyword>
<dbReference type="GO" id="GO:0005829">
    <property type="term" value="C:cytosol"/>
    <property type="evidence" value="ECO:0007669"/>
    <property type="project" value="UniProtKB-SubCell"/>
</dbReference>
<dbReference type="InterPro" id="IPR049482">
    <property type="entry name" value="ANM3-like_C2H2_Zf"/>
</dbReference>
<dbReference type="InterPro" id="IPR036236">
    <property type="entry name" value="Znf_C2H2_sf"/>
</dbReference>
<reference evidence="20 21" key="1">
    <citation type="submission" date="2018-01" db="EMBL/GenBank/DDBJ databases">
        <title>Harnessing the power of phylogenomics to disentangle the directionality and signatures of interkingdom host jumping in the parasitic fungal genus Tolypocladium.</title>
        <authorList>
            <person name="Quandt C.A."/>
            <person name="Patterson W."/>
            <person name="Spatafora J.W."/>
        </authorList>
    </citation>
    <scope>NUCLEOTIDE SEQUENCE [LARGE SCALE GENOMIC DNA]</scope>
    <source>
        <strain evidence="20 21">NRBC 100945</strain>
    </source>
</reference>
<gene>
    <name evidence="20" type="ORF">TPAR_06508</name>
</gene>
<dbReference type="SUPFAM" id="SSF53335">
    <property type="entry name" value="S-adenosyl-L-methionine-dependent methyltransferases"/>
    <property type="match status" value="1"/>
</dbReference>
<feature type="compositionally biased region" description="Low complexity" evidence="16">
    <location>
        <begin position="188"/>
        <end position="199"/>
    </location>
</feature>
<evidence type="ECO:0000256" key="2">
    <source>
        <dbReference type="ARBA" id="ARBA00004514"/>
    </source>
</evidence>
<keyword evidence="9" id="KW-0479">Metal-binding</keyword>
<dbReference type="STRING" id="94208.A0A2S4KSZ6"/>
<dbReference type="InterPro" id="IPR055135">
    <property type="entry name" value="PRMT_dom"/>
</dbReference>
<evidence type="ECO:0000256" key="7">
    <source>
        <dbReference type="ARBA" id="ARBA00022679"/>
    </source>
</evidence>
<proteinExistence type="predicted"/>
<feature type="compositionally biased region" description="Acidic residues" evidence="16">
    <location>
        <begin position="16"/>
        <end position="26"/>
    </location>
</feature>
<evidence type="ECO:0000256" key="13">
    <source>
        <dbReference type="ARBA" id="ARBA00047384"/>
    </source>
</evidence>
<evidence type="ECO:0000256" key="1">
    <source>
        <dbReference type="ARBA" id="ARBA00004123"/>
    </source>
</evidence>
<dbReference type="AlphaFoldDB" id="A0A2S4KSZ6"/>
<comment type="catalytic activity">
    <reaction evidence="14">
        <text>L-arginyl-[protein] + S-adenosyl-L-methionine = N(omega)-methyl-L-arginyl-[protein] + S-adenosyl-L-homocysteine + H(+)</text>
        <dbReference type="Rhea" id="RHEA:48100"/>
        <dbReference type="Rhea" id="RHEA-COMP:10532"/>
        <dbReference type="Rhea" id="RHEA-COMP:11990"/>
        <dbReference type="ChEBI" id="CHEBI:15378"/>
        <dbReference type="ChEBI" id="CHEBI:29965"/>
        <dbReference type="ChEBI" id="CHEBI:57856"/>
        <dbReference type="ChEBI" id="CHEBI:59789"/>
        <dbReference type="ChEBI" id="CHEBI:65280"/>
    </reaction>
    <physiologicalReaction direction="left-to-right" evidence="14">
        <dbReference type="Rhea" id="RHEA:48101"/>
    </physiologicalReaction>
</comment>
<dbReference type="FunFam" id="3.40.50.150:FF:000034">
    <property type="entry name" value="Protein arginine N-methyltransferase 3"/>
    <property type="match status" value="1"/>
</dbReference>
<evidence type="ECO:0000256" key="3">
    <source>
        <dbReference type="ARBA" id="ARBA00011925"/>
    </source>
</evidence>
<keyword evidence="6 15" id="KW-0489">Methyltransferase</keyword>
<dbReference type="SUPFAM" id="SSF57667">
    <property type="entry name" value="beta-beta-alpha zinc fingers"/>
    <property type="match status" value="1"/>
</dbReference>
<dbReference type="OrthoDB" id="7848332at2759"/>
<evidence type="ECO:0000259" key="17">
    <source>
        <dbReference type="Pfam" id="PF13649"/>
    </source>
</evidence>
<evidence type="ECO:0000259" key="18">
    <source>
        <dbReference type="Pfam" id="PF21137"/>
    </source>
</evidence>
<dbReference type="Gene3D" id="2.70.160.11">
    <property type="entry name" value="Hnrnp arginine n-methyltransferase1"/>
    <property type="match status" value="1"/>
</dbReference>
<name>A0A2S4KSZ6_9HYPO</name>
<organism evidence="20 21">
    <name type="scientific">Tolypocladium paradoxum</name>
    <dbReference type="NCBI Taxonomy" id="94208"/>
    <lineage>
        <taxon>Eukaryota</taxon>
        <taxon>Fungi</taxon>
        <taxon>Dikarya</taxon>
        <taxon>Ascomycota</taxon>
        <taxon>Pezizomycotina</taxon>
        <taxon>Sordariomycetes</taxon>
        <taxon>Hypocreomycetidae</taxon>
        <taxon>Hypocreales</taxon>
        <taxon>Ophiocordycipitaceae</taxon>
        <taxon>Tolypocladium</taxon>
    </lineage>
</organism>
<evidence type="ECO:0000256" key="5">
    <source>
        <dbReference type="ARBA" id="ARBA00022553"/>
    </source>
</evidence>
<accession>A0A2S4KSZ6</accession>
<dbReference type="GO" id="GO:0008270">
    <property type="term" value="F:zinc ion binding"/>
    <property type="evidence" value="ECO:0007669"/>
    <property type="project" value="UniProtKB-KW"/>
</dbReference>
<keyword evidence="5" id="KW-0597">Phosphoprotein</keyword>
<keyword evidence="11" id="KW-0862">Zinc</keyword>
<keyword evidence="7 15" id="KW-0808">Transferase</keyword>
<dbReference type="PANTHER" id="PTHR11006">
    <property type="entry name" value="PROTEIN ARGININE N-METHYLTRANSFERASE"/>
    <property type="match status" value="1"/>
</dbReference>
<dbReference type="Proteomes" id="UP000237481">
    <property type="component" value="Unassembled WGS sequence"/>
</dbReference>
<evidence type="ECO:0000256" key="10">
    <source>
        <dbReference type="ARBA" id="ARBA00022771"/>
    </source>
</evidence>
<evidence type="ECO:0000256" key="9">
    <source>
        <dbReference type="ARBA" id="ARBA00022723"/>
    </source>
</evidence>
<dbReference type="GO" id="GO:0035242">
    <property type="term" value="F:protein-arginine omega-N asymmetric methyltransferase activity"/>
    <property type="evidence" value="ECO:0007669"/>
    <property type="project" value="UniProtKB-EC"/>
</dbReference>
<dbReference type="PANTHER" id="PTHR11006:SF116">
    <property type="entry name" value="PROTEIN METHYLTRANSFERASE"/>
    <property type="match status" value="1"/>
</dbReference>
<evidence type="ECO:0000313" key="21">
    <source>
        <dbReference type="Proteomes" id="UP000237481"/>
    </source>
</evidence>
<evidence type="ECO:0000256" key="16">
    <source>
        <dbReference type="SAM" id="MobiDB-lite"/>
    </source>
</evidence>
<dbReference type="GO" id="GO:0005634">
    <property type="term" value="C:nucleus"/>
    <property type="evidence" value="ECO:0007669"/>
    <property type="project" value="UniProtKB-SubCell"/>
</dbReference>
<sequence>MTGEMDRVNSPANDSDVSDDGEWLDVDPDEEPVTVVSLFDSQTFPTLDEMLGHCKQHHGFDLRASLHRLQLDFLGAVKLVNFIRHRVRQGQPLPDAISLSDIQEDAYLKPVLENDAVLFSLDDILDGAVVDVGAADGTDEQTTAWRLRNSQLEAELESIRESFANYRLAVQQTLDRRWGDDDDDTDSRPAASSSAAPAKDNSDYYFESYASNDIHETMLKDQVRTDAYRDFIYGNKHLFKDKVVLDIGCGTGILSMFCAKAGAARVVAVDKSDIIDKARENVFNNGLSSVVTCLRGAIEEVTLPVDRVDIIVSEWMGYCLLYEAMLPSVLYARDKYLAPGGLLVPSSATIWIAPVEDQAYVSDHVSYWRDVYGFDMRAMQENIYDEVRIQTVAESSVCGKPFPFKILDLRCTRTEDLVFTANWVSDLSRPVDNVDGFLIWFDNFFATSGDEPVPEPQTTPEAWVEKGRGNVAFTTGPYGTETHWKQGFLLAAPQSSSTELSLPARVSGRVTFSVLEENVRALMIDAAWSIEGQEERGQSWKLK</sequence>
<keyword evidence="8 15" id="KW-0949">S-adenosyl-L-methionine</keyword>
<feature type="domain" description="Methyltransferase" evidence="17">
    <location>
        <begin position="244"/>
        <end position="341"/>
    </location>
</feature>
<comment type="caution">
    <text evidence="20">The sequence shown here is derived from an EMBL/GenBank/DDBJ whole genome shotgun (WGS) entry which is preliminary data.</text>
</comment>
<dbReference type="PROSITE" id="PS51678">
    <property type="entry name" value="SAM_MT_PRMT"/>
    <property type="match status" value="1"/>
</dbReference>
<dbReference type="FunFam" id="2.70.160.11:FF:000016">
    <property type="entry name" value="Protein arginine methyltransferase RmtB"/>
    <property type="match status" value="1"/>
</dbReference>
<keyword evidence="20" id="KW-0687">Ribonucleoprotein</keyword>
<evidence type="ECO:0000256" key="12">
    <source>
        <dbReference type="ARBA" id="ARBA00023242"/>
    </source>
</evidence>
<dbReference type="EMBL" id="PKSG01000710">
    <property type="protein sequence ID" value="POR33296.1"/>
    <property type="molecule type" value="Genomic_DNA"/>
</dbReference>